<dbReference type="PANTHER" id="PTHR11905">
    <property type="entry name" value="ADAM A DISINTEGRIN AND METALLOPROTEASE DOMAIN"/>
    <property type="match status" value="1"/>
</dbReference>
<keyword evidence="5" id="KW-1185">Reference proteome</keyword>
<evidence type="ECO:0000259" key="3">
    <source>
        <dbReference type="PROSITE" id="PS50853"/>
    </source>
</evidence>
<dbReference type="Proteomes" id="UP000634134">
    <property type="component" value="Unassembled WGS sequence"/>
</dbReference>
<organism evidence="4 5">
    <name type="scientific">Dyadobacter subterraneus</name>
    <dbReference type="NCBI Taxonomy" id="2773304"/>
    <lineage>
        <taxon>Bacteria</taxon>
        <taxon>Pseudomonadati</taxon>
        <taxon>Bacteroidota</taxon>
        <taxon>Cytophagia</taxon>
        <taxon>Cytophagales</taxon>
        <taxon>Spirosomataceae</taxon>
        <taxon>Dyadobacter</taxon>
    </lineage>
</organism>
<accession>A0ABR9WC87</accession>
<dbReference type="Gene3D" id="2.60.40.10">
    <property type="entry name" value="Immunoglobulins"/>
    <property type="match status" value="1"/>
</dbReference>
<evidence type="ECO:0000259" key="2">
    <source>
        <dbReference type="PROSITE" id="PS50215"/>
    </source>
</evidence>
<dbReference type="InterPro" id="IPR036116">
    <property type="entry name" value="FN3_sf"/>
</dbReference>
<feature type="chain" id="PRO_5047170816" evidence="1">
    <location>
        <begin position="21"/>
        <end position="859"/>
    </location>
</feature>
<name>A0ABR9WC87_9BACT</name>
<dbReference type="Pfam" id="PF13688">
    <property type="entry name" value="Reprolysin_5"/>
    <property type="match status" value="1"/>
</dbReference>
<dbReference type="InterPro" id="IPR003961">
    <property type="entry name" value="FN3_dom"/>
</dbReference>
<dbReference type="RefSeq" id="WP_379993008.1">
    <property type="nucleotide sequence ID" value="NZ_JBHSRU010000034.1"/>
</dbReference>
<dbReference type="InterPro" id="IPR013783">
    <property type="entry name" value="Ig-like_fold"/>
</dbReference>
<dbReference type="Pfam" id="PF20009">
    <property type="entry name" value="GEVED"/>
    <property type="match status" value="1"/>
</dbReference>
<evidence type="ECO:0000313" key="4">
    <source>
        <dbReference type="EMBL" id="MBE9461854.1"/>
    </source>
</evidence>
<feature type="domain" description="Fibronectin type-III" evidence="3">
    <location>
        <begin position="437"/>
        <end position="520"/>
    </location>
</feature>
<dbReference type="PROSITE" id="PS50215">
    <property type="entry name" value="ADAM_MEPRO"/>
    <property type="match status" value="1"/>
</dbReference>
<evidence type="ECO:0000256" key="1">
    <source>
        <dbReference type="SAM" id="SignalP"/>
    </source>
</evidence>
<dbReference type="EMBL" id="JACYGY010000001">
    <property type="protein sequence ID" value="MBE9461854.1"/>
    <property type="molecule type" value="Genomic_DNA"/>
</dbReference>
<dbReference type="InterPro" id="IPR024079">
    <property type="entry name" value="MetalloPept_cat_dom_sf"/>
</dbReference>
<dbReference type="SUPFAM" id="SSF49265">
    <property type="entry name" value="Fibronectin type III"/>
    <property type="match status" value="1"/>
</dbReference>
<dbReference type="NCBIfam" id="TIGR04183">
    <property type="entry name" value="Por_Secre_tail"/>
    <property type="match status" value="1"/>
</dbReference>
<keyword evidence="1" id="KW-0732">Signal</keyword>
<protein>
    <submittedName>
        <fullName evidence="4">T9SS type A sorting domain-containing protein</fullName>
    </submittedName>
</protein>
<dbReference type="Gene3D" id="3.40.390.10">
    <property type="entry name" value="Collagenase (Catalytic Domain)"/>
    <property type="match status" value="1"/>
</dbReference>
<dbReference type="PANTHER" id="PTHR11905:SF159">
    <property type="entry name" value="ADAM METALLOPROTEASE"/>
    <property type="match status" value="1"/>
</dbReference>
<proteinExistence type="predicted"/>
<feature type="signal peptide" evidence="1">
    <location>
        <begin position="1"/>
        <end position="20"/>
    </location>
</feature>
<comment type="caution">
    <text evidence="4">The sequence shown here is derived from an EMBL/GenBank/DDBJ whole genome shotgun (WGS) entry which is preliminary data.</text>
</comment>
<dbReference type="InterPro" id="IPR018247">
    <property type="entry name" value="EF_Hand_1_Ca_BS"/>
</dbReference>
<evidence type="ECO:0000313" key="5">
    <source>
        <dbReference type="Proteomes" id="UP000634134"/>
    </source>
</evidence>
<dbReference type="PROSITE" id="PS00018">
    <property type="entry name" value="EF_HAND_1"/>
    <property type="match status" value="1"/>
</dbReference>
<gene>
    <name evidence="4" type="ORF">IEE83_08160</name>
</gene>
<dbReference type="PROSITE" id="PS50853">
    <property type="entry name" value="FN3"/>
    <property type="match status" value="1"/>
</dbReference>
<feature type="domain" description="Peptidase M12B" evidence="2">
    <location>
        <begin position="216"/>
        <end position="401"/>
    </location>
</feature>
<dbReference type="Pfam" id="PF00041">
    <property type="entry name" value="fn3"/>
    <property type="match status" value="1"/>
</dbReference>
<dbReference type="InterPro" id="IPR026444">
    <property type="entry name" value="Secre_tail"/>
</dbReference>
<sequence length="859" mass="95541">MIRTFTSIMLICLTVNLALAQSVKISKEREQPISDISASKTFLTKNSTTQLKGIQQNPRLISLSFNVNLFRDLTAKKEQSLEIEIPGIEDLPIELELAPIIITSSDFNITNTTDKNQTQAILDQSKFYRGKIKGDEHSLASLSLVNNELSGMIIDSTGTRILGKNQDPASSETSYILYYEDDITTNFQFLCGSIEKDFTERKNLRVAEETEVNECKYLGVYIETDKTVYDKFGSKANVTAYVLGLFNQVATLFSAENIAFRISGLYIWDTLDPYASSQTNLDDALNVFQSYWNAKNNNFPGQFAHLLTCRNLGGGNANMEAMDDRNKAYGVNMIYGNYKIVPAYSWDVKVFTHELGHNLGSPHTHSCTWPGGAIDNCAPVEGNCAPGPTPVNGGTIMSYCQNTSIGINLALGFGPMPGNLIRSRISNNEALPVSNSVPSDLLAYNIAARSSRLQWNFSGSNTSHTIQYKTENSTGNWTEIQTTKNSILLSNLLPNTTYNWRVKGNCSAYTEIQTFATNNDQPTYCQPVDQCSKAIGVGLNSISINNIPLSVGSDCATGGYTFNSSAPVPQLVIGQSYAFNFSLIGYNFAQHIKAWIDYNNDGELSADELIAETKTSPSASFSGTFKIPDNQISLTTRIRIRSNYFYQNFNSCDNLSLGETEDYLVNFVPVTPLPVKFVSINVNRQNNKAILAWETTDEDGGFSFDIEKSINAKDFKSIGKIPENGPSSRNNKYTFSEEIAEQNVPAFYYRVKMPDNSDNIIYSRIVALNLNALANPDINIWPNPFQDYLRFSIKTQNKGLVHFTLYNIQGRAIKRGQKYLFPGETSYEMKNFPGLTAGNYILKINDDKNSYSKVLIKTP</sequence>
<dbReference type="Pfam" id="PF18962">
    <property type="entry name" value="Por_Secre_tail"/>
    <property type="match status" value="1"/>
</dbReference>
<dbReference type="CDD" id="cd00063">
    <property type="entry name" value="FN3"/>
    <property type="match status" value="1"/>
</dbReference>
<dbReference type="InterPro" id="IPR001590">
    <property type="entry name" value="Peptidase_M12B"/>
</dbReference>
<dbReference type="SUPFAM" id="SSF55486">
    <property type="entry name" value="Metalloproteases ('zincins'), catalytic domain"/>
    <property type="match status" value="1"/>
</dbReference>
<dbReference type="InterPro" id="IPR045474">
    <property type="entry name" value="GEVED"/>
</dbReference>
<reference evidence="5" key="1">
    <citation type="submission" date="2023-07" db="EMBL/GenBank/DDBJ databases">
        <title>Dyadobacter sp. nov 'subterranea' isolated from contaminted grondwater.</title>
        <authorList>
            <person name="Szabo I."/>
            <person name="Al-Omari J."/>
            <person name="Szerdahelyi S.G."/>
            <person name="Rado J."/>
        </authorList>
    </citation>
    <scope>NUCLEOTIDE SEQUENCE [LARGE SCALE GENOMIC DNA]</scope>
    <source>
        <strain evidence="5">UP-52</strain>
    </source>
</reference>